<keyword evidence="3" id="KW-0539">Nucleus</keyword>
<dbReference type="PANTHER" id="PTHR13471">
    <property type="entry name" value="TETRATRICOPEPTIDE-LIKE HELICAL"/>
    <property type="match status" value="1"/>
</dbReference>
<dbReference type="Proteomes" id="UP000695007">
    <property type="component" value="Unplaced"/>
</dbReference>
<evidence type="ECO:0000256" key="1">
    <source>
        <dbReference type="ARBA" id="ARBA00004123"/>
    </source>
</evidence>
<comment type="similarity">
    <text evidence="2">Belongs to the NRDE2 family.</text>
</comment>
<dbReference type="InterPro" id="IPR013633">
    <property type="entry name" value="NRDE-2"/>
</dbReference>
<reference evidence="5" key="1">
    <citation type="submission" date="2025-08" db="UniProtKB">
        <authorList>
            <consortium name="RefSeq"/>
        </authorList>
    </citation>
    <scope>IDENTIFICATION</scope>
</reference>
<dbReference type="AlphaFoldDB" id="A0AAJ7DYB7"/>
<dbReference type="KEGG" id="csol:105364612"/>
<accession>A0AAJ7DYB7</accession>
<gene>
    <name evidence="5" type="primary">LOC105364612</name>
</gene>
<dbReference type="RefSeq" id="XP_011500893.1">
    <property type="nucleotide sequence ID" value="XM_011502591.1"/>
</dbReference>
<protein>
    <submittedName>
        <fullName evidence="5">Protein NRDE2 homolog</fullName>
    </submittedName>
</protein>
<comment type="subcellular location">
    <subcellularLocation>
        <location evidence="1">Nucleus</location>
    </subcellularLocation>
</comment>
<dbReference type="Pfam" id="PF08424">
    <property type="entry name" value="NRDE-2"/>
    <property type="match status" value="1"/>
</dbReference>
<dbReference type="GO" id="GO:1902369">
    <property type="term" value="P:negative regulation of RNA catabolic process"/>
    <property type="evidence" value="ECO:0007669"/>
    <property type="project" value="TreeGrafter"/>
</dbReference>
<evidence type="ECO:0000313" key="4">
    <source>
        <dbReference type="Proteomes" id="UP000695007"/>
    </source>
</evidence>
<sequence length="784" mass="92857">MDELKDEQKVLIQKFNKRITECPKDINAWLEYVQFQDQVIESCSFYKQKNIKEIITQKKLTIIEKALAINYDSVELLNLKLQLLSMSIPADQFLNKIEEMIKHDKKNIILWEALIKLTQTSCVLCKVSKVLDSYVKYFSVLKQKCKTSPKFYDEQIFNLLYQCLIFLRHVGLWEQMWEILKINLHLNLEIDREKLKNINTIDEKLIMDMEELILNSKLPLNQLWLRIELLRERCFWTSVDINQVNVNLIGDEKRLVSADEITNFIYPTITIESNFRLVIFTLLCLKVPLLPSRHCTFKDFKLEKDCWTIDSLECILPMIYSTVWIGAVDKYLSNKFMLTSLFEGELTSGPQFIKYHPAQELYLDFIRLIFSTISQKLPIIQRTSILIWWLRFERLLIFITKDEPLKEESKNKKAKSIIKNFLKKPENRNNLHFYREFALFEYELGSFDNCIYMLRKIIQSQDIKFLDNEEKAALLSLYRTSFEILLDLSTYKNSNLEIFNEMTESLKNFICVCFNYNQNMTVEEILYEEIIKFLTNSVADESEDTFLLPNLHCDLLICYSYILYSKNRIDTNSIFELFNRCLTHCNKCFRLQERFYETKVAFLQFLQHTVQKVENVLINTLNEALEKYPSNLFLLSLNASIESKLPYWKLKTSNKRYNIWSILANCLAGRARIIHLNNIGLEQSSNAMINKMLSFHKTLSITEEVQNCPLVWRFYMLLLREHDLSKNKGEEIYFQAVTQCPWSRSVYISAAEIAPQILSQIQDLIQEKELRIHVTPDELDILRG</sequence>
<proteinExistence type="inferred from homology"/>
<evidence type="ECO:0000256" key="2">
    <source>
        <dbReference type="ARBA" id="ARBA00009265"/>
    </source>
</evidence>
<evidence type="ECO:0000313" key="5">
    <source>
        <dbReference type="RefSeq" id="XP_011500893.1"/>
    </source>
</evidence>
<organism evidence="4 5">
    <name type="scientific">Ceratosolen solmsi marchali</name>
    <dbReference type="NCBI Taxonomy" id="326594"/>
    <lineage>
        <taxon>Eukaryota</taxon>
        <taxon>Metazoa</taxon>
        <taxon>Ecdysozoa</taxon>
        <taxon>Arthropoda</taxon>
        <taxon>Hexapoda</taxon>
        <taxon>Insecta</taxon>
        <taxon>Pterygota</taxon>
        <taxon>Neoptera</taxon>
        <taxon>Endopterygota</taxon>
        <taxon>Hymenoptera</taxon>
        <taxon>Apocrita</taxon>
        <taxon>Proctotrupomorpha</taxon>
        <taxon>Chalcidoidea</taxon>
        <taxon>Agaonidae</taxon>
        <taxon>Agaoninae</taxon>
        <taxon>Ceratosolen</taxon>
    </lineage>
</organism>
<dbReference type="GO" id="GO:0071013">
    <property type="term" value="C:catalytic step 2 spliceosome"/>
    <property type="evidence" value="ECO:0007669"/>
    <property type="project" value="TreeGrafter"/>
</dbReference>
<dbReference type="GO" id="GO:0031048">
    <property type="term" value="P:regulatory ncRNA-mediated heterochromatin formation"/>
    <property type="evidence" value="ECO:0007669"/>
    <property type="project" value="TreeGrafter"/>
</dbReference>
<dbReference type="PANTHER" id="PTHR13471:SF0">
    <property type="entry name" value="NUCLEAR EXOSOME REGULATOR NRDE2"/>
    <property type="match status" value="1"/>
</dbReference>
<evidence type="ECO:0000256" key="3">
    <source>
        <dbReference type="ARBA" id="ARBA00023242"/>
    </source>
</evidence>
<name>A0AAJ7DYB7_9HYME</name>
<keyword evidence="4" id="KW-1185">Reference proteome</keyword>
<dbReference type="GeneID" id="105364612"/>